<dbReference type="EMBL" id="NBTM02000001">
    <property type="protein sequence ID" value="PNL91484.1"/>
    <property type="molecule type" value="Genomic_DNA"/>
</dbReference>
<dbReference type="InterPro" id="IPR014729">
    <property type="entry name" value="Rossmann-like_a/b/a_fold"/>
</dbReference>
<dbReference type="Pfam" id="PF00582">
    <property type="entry name" value="Usp"/>
    <property type="match status" value="1"/>
</dbReference>
<gene>
    <name evidence="3" type="ORF">A6J77_004310</name>
</gene>
<comment type="caution">
    <text evidence="3">The sequence shown here is derived from an EMBL/GenBank/DDBJ whole genome shotgun (WGS) entry which is preliminary data.</text>
</comment>
<evidence type="ECO:0000313" key="4">
    <source>
        <dbReference type="Proteomes" id="UP000192813"/>
    </source>
</evidence>
<accession>A0A2J9PMC9</accession>
<dbReference type="PANTHER" id="PTHR46268">
    <property type="entry name" value="STRESS RESPONSE PROTEIN NHAX"/>
    <property type="match status" value="1"/>
</dbReference>
<evidence type="ECO:0000256" key="1">
    <source>
        <dbReference type="ARBA" id="ARBA00008791"/>
    </source>
</evidence>
<comment type="similarity">
    <text evidence="1">Belongs to the universal stress protein A family.</text>
</comment>
<sequence>MSVAEYKKILTPVDGSDASYRAFKEAVSIAKRNDSELIVLNVLDDFVHFGNPEASMRLYDDMRADALSVLESYEAEAKEAGLENVTLEIIKGDARYGIVEFADTAKADLVVVGATGKGAIERAMMGSVSEYVVRNVKSHVLVVK</sequence>
<dbReference type="RefSeq" id="WP_083068490.1">
    <property type="nucleotide sequence ID" value="NZ_CBCPHS010000004.1"/>
</dbReference>
<organism evidence="3 4">
    <name type="scientific">Aerococcus viridans</name>
    <dbReference type="NCBI Taxonomy" id="1377"/>
    <lineage>
        <taxon>Bacteria</taxon>
        <taxon>Bacillati</taxon>
        <taxon>Bacillota</taxon>
        <taxon>Bacilli</taxon>
        <taxon>Lactobacillales</taxon>
        <taxon>Aerococcaceae</taxon>
        <taxon>Aerococcus</taxon>
    </lineage>
</organism>
<dbReference type="AlphaFoldDB" id="A0A2J9PMC9"/>
<evidence type="ECO:0000259" key="2">
    <source>
        <dbReference type="Pfam" id="PF00582"/>
    </source>
</evidence>
<dbReference type="PANTHER" id="PTHR46268:SF6">
    <property type="entry name" value="UNIVERSAL STRESS PROTEIN UP12"/>
    <property type="match status" value="1"/>
</dbReference>
<feature type="domain" description="UspA" evidence="2">
    <location>
        <begin position="5"/>
        <end position="144"/>
    </location>
</feature>
<proteinExistence type="inferred from homology"/>
<dbReference type="CDD" id="cd00293">
    <property type="entry name" value="USP-like"/>
    <property type="match status" value="1"/>
</dbReference>
<dbReference type="SUPFAM" id="SSF52402">
    <property type="entry name" value="Adenine nucleotide alpha hydrolases-like"/>
    <property type="match status" value="1"/>
</dbReference>
<dbReference type="InterPro" id="IPR006016">
    <property type="entry name" value="UspA"/>
</dbReference>
<reference evidence="4" key="1">
    <citation type="submission" date="2017-12" db="EMBL/GenBank/DDBJ databases">
        <title>FDA dAtabase for Regulatory Grade micrObial Sequences (FDA-ARGOS): Supporting development and validation of Infectious Disease Dx tests.</title>
        <authorList>
            <person name="Hoffmann M."/>
            <person name="Allard M."/>
            <person name="Evans P."/>
            <person name="Brown E."/>
            <person name="Tallon L."/>
            <person name="Sadzewicz L."/>
            <person name="Sengamalay N."/>
            <person name="Ott S."/>
            <person name="Godinez A."/>
            <person name="Nagaraj S."/>
            <person name="Vavikolanu K."/>
            <person name="Aluvathingal J."/>
            <person name="Nadendla S."/>
            <person name="Sichtig H."/>
        </authorList>
    </citation>
    <scope>NUCLEOTIDE SEQUENCE [LARGE SCALE GENOMIC DNA]</scope>
    <source>
        <strain evidence="4">FDAARGOS_249</strain>
    </source>
</reference>
<dbReference type="Gene3D" id="3.40.50.620">
    <property type="entry name" value="HUPs"/>
    <property type="match status" value="1"/>
</dbReference>
<dbReference type="InterPro" id="IPR006015">
    <property type="entry name" value="Universal_stress_UspA"/>
</dbReference>
<protein>
    <submittedName>
        <fullName evidence="3">Universal stress protein</fullName>
    </submittedName>
</protein>
<dbReference type="PRINTS" id="PR01438">
    <property type="entry name" value="UNVRSLSTRESS"/>
</dbReference>
<name>A0A2J9PMC9_9LACT</name>
<evidence type="ECO:0000313" key="3">
    <source>
        <dbReference type="EMBL" id="PNL91484.1"/>
    </source>
</evidence>
<dbReference type="Proteomes" id="UP000192813">
    <property type="component" value="Unassembled WGS sequence"/>
</dbReference>